<keyword evidence="3" id="KW-1185">Reference proteome</keyword>
<evidence type="ECO:0000313" key="2">
    <source>
        <dbReference type="EMBL" id="KAK5627024.1"/>
    </source>
</evidence>
<feature type="region of interest" description="Disordered" evidence="1">
    <location>
        <begin position="1"/>
        <end position="20"/>
    </location>
</feature>
<gene>
    <name evidence="2" type="ORF">RRF57_002739</name>
</gene>
<comment type="caution">
    <text evidence="2">The sequence shown here is derived from an EMBL/GenBank/DDBJ whole genome shotgun (WGS) entry which is preliminary data.</text>
</comment>
<protein>
    <submittedName>
        <fullName evidence="2">Uncharacterized protein</fullName>
    </submittedName>
</protein>
<accession>A0AAN7UDK4</accession>
<reference evidence="2 3" key="1">
    <citation type="submission" date="2023-10" db="EMBL/GenBank/DDBJ databases">
        <title>Draft genome sequence of Xylaria bambusicola isolate GMP-LS, the root and basal stem rot pathogen of sugarcane in Indonesia.</title>
        <authorList>
            <person name="Selvaraj P."/>
            <person name="Muralishankar V."/>
            <person name="Muruganantham S."/>
            <person name="Sp S."/>
            <person name="Haryani S."/>
            <person name="Lau K.J.X."/>
            <person name="Naqvi N.I."/>
        </authorList>
    </citation>
    <scope>NUCLEOTIDE SEQUENCE [LARGE SCALE GENOMIC DNA]</scope>
    <source>
        <strain evidence="2">GMP-LS</strain>
    </source>
</reference>
<sequence length="60" mass="6702">METAMADGREGSPPALNRRAVSVPLAPGVRGSRVGVLPQTTELQHEKMNLRYWTWLIISR</sequence>
<dbReference type="EMBL" id="JAWHQM010000004">
    <property type="protein sequence ID" value="KAK5627024.1"/>
    <property type="molecule type" value="Genomic_DNA"/>
</dbReference>
<evidence type="ECO:0000256" key="1">
    <source>
        <dbReference type="SAM" id="MobiDB-lite"/>
    </source>
</evidence>
<proteinExistence type="predicted"/>
<name>A0AAN7UDK4_9PEZI</name>
<organism evidence="2 3">
    <name type="scientific">Xylaria bambusicola</name>
    <dbReference type="NCBI Taxonomy" id="326684"/>
    <lineage>
        <taxon>Eukaryota</taxon>
        <taxon>Fungi</taxon>
        <taxon>Dikarya</taxon>
        <taxon>Ascomycota</taxon>
        <taxon>Pezizomycotina</taxon>
        <taxon>Sordariomycetes</taxon>
        <taxon>Xylariomycetidae</taxon>
        <taxon>Xylariales</taxon>
        <taxon>Xylariaceae</taxon>
        <taxon>Xylaria</taxon>
    </lineage>
</organism>
<dbReference type="Proteomes" id="UP001305414">
    <property type="component" value="Unassembled WGS sequence"/>
</dbReference>
<evidence type="ECO:0000313" key="3">
    <source>
        <dbReference type="Proteomes" id="UP001305414"/>
    </source>
</evidence>
<dbReference type="AlphaFoldDB" id="A0AAN7UDK4"/>